<keyword evidence="1" id="KW-0812">Transmembrane</keyword>
<feature type="transmembrane region" description="Helical" evidence="1">
    <location>
        <begin position="182"/>
        <end position="201"/>
    </location>
</feature>
<proteinExistence type="predicted"/>
<feature type="transmembrane region" description="Helical" evidence="1">
    <location>
        <begin position="155"/>
        <end position="175"/>
    </location>
</feature>
<keyword evidence="3" id="KW-0808">Transferase</keyword>
<evidence type="ECO:0000259" key="2">
    <source>
        <dbReference type="Pfam" id="PF01757"/>
    </source>
</evidence>
<dbReference type="AlphaFoldDB" id="A0A329YM22"/>
<dbReference type="GO" id="GO:0000271">
    <property type="term" value="P:polysaccharide biosynthetic process"/>
    <property type="evidence" value="ECO:0007669"/>
    <property type="project" value="TreeGrafter"/>
</dbReference>
<evidence type="ECO:0000313" key="3">
    <source>
        <dbReference type="EMBL" id="RAX41910.1"/>
    </source>
</evidence>
<feature type="transmembrane region" description="Helical" evidence="1">
    <location>
        <begin position="40"/>
        <end position="62"/>
    </location>
</feature>
<dbReference type="PANTHER" id="PTHR23028">
    <property type="entry name" value="ACETYLTRANSFERASE"/>
    <property type="match status" value="1"/>
</dbReference>
<feature type="domain" description="Acyltransferase 3" evidence="2">
    <location>
        <begin position="37"/>
        <end position="342"/>
    </location>
</feature>
<keyword evidence="3" id="KW-0012">Acyltransferase</keyword>
<dbReference type="InterPro" id="IPR002656">
    <property type="entry name" value="Acyl_transf_3_dom"/>
</dbReference>
<feature type="transmembrane region" description="Helical" evidence="1">
    <location>
        <begin position="292"/>
        <end position="309"/>
    </location>
</feature>
<dbReference type="PANTHER" id="PTHR23028:SF131">
    <property type="entry name" value="BLR2367 PROTEIN"/>
    <property type="match status" value="1"/>
</dbReference>
<gene>
    <name evidence="3" type="ORF">DQ393_09985</name>
</gene>
<evidence type="ECO:0000313" key="4">
    <source>
        <dbReference type="Proteomes" id="UP000251205"/>
    </source>
</evidence>
<feature type="transmembrane region" description="Helical" evidence="1">
    <location>
        <begin position="329"/>
        <end position="352"/>
    </location>
</feature>
<feature type="transmembrane region" description="Helical" evidence="1">
    <location>
        <begin position="244"/>
        <end position="262"/>
    </location>
</feature>
<dbReference type="GO" id="GO:0016747">
    <property type="term" value="F:acyltransferase activity, transferring groups other than amino-acyl groups"/>
    <property type="evidence" value="ECO:0007669"/>
    <property type="project" value="InterPro"/>
</dbReference>
<feature type="transmembrane region" description="Helical" evidence="1">
    <location>
        <begin position="213"/>
        <end position="232"/>
    </location>
</feature>
<dbReference type="EMBL" id="QMKK01000025">
    <property type="protein sequence ID" value="RAX41910.1"/>
    <property type="molecule type" value="Genomic_DNA"/>
</dbReference>
<feature type="transmembrane region" description="Helical" evidence="1">
    <location>
        <begin position="268"/>
        <end position="285"/>
    </location>
</feature>
<dbReference type="Proteomes" id="UP000251205">
    <property type="component" value="Unassembled WGS sequence"/>
</dbReference>
<feature type="transmembrane region" description="Helical" evidence="1">
    <location>
        <begin position="68"/>
        <end position="90"/>
    </location>
</feature>
<dbReference type="OrthoDB" id="9767863at2"/>
<accession>A0A329YM22</accession>
<organism evidence="3 4">
    <name type="scientific">Rhizobium tropici</name>
    <dbReference type="NCBI Taxonomy" id="398"/>
    <lineage>
        <taxon>Bacteria</taxon>
        <taxon>Pseudomonadati</taxon>
        <taxon>Pseudomonadota</taxon>
        <taxon>Alphaproteobacteria</taxon>
        <taxon>Hyphomicrobiales</taxon>
        <taxon>Rhizobiaceae</taxon>
        <taxon>Rhizobium/Agrobacterium group</taxon>
        <taxon>Rhizobium</taxon>
    </lineage>
</organism>
<evidence type="ECO:0000256" key="1">
    <source>
        <dbReference type="SAM" id="Phobius"/>
    </source>
</evidence>
<dbReference type="InterPro" id="IPR050879">
    <property type="entry name" value="Acyltransferase_3"/>
</dbReference>
<feature type="transmembrane region" description="Helical" evidence="1">
    <location>
        <begin position="111"/>
        <end position="135"/>
    </location>
</feature>
<keyword evidence="1" id="KW-1133">Transmembrane helix</keyword>
<dbReference type="Pfam" id="PF01757">
    <property type="entry name" value="Acyl_transf_3"/>
    <property type="match status" value="1"/>
</dbReference>
<sequence length="375" mass="41970">MRQWQPCWNKLSERIGAPMINEQTLSIQRSNSRQLDSLQFLRFVAAFSVVLFHFGSGLAIEYHLDRNYFFMGATGVDVFFVLSGFIISYSSDPARGLVYFARKRISRIVPLYWLLTFVVVLIALVKPSLLNSTIVTVETIVKSLLFVPYQKTGGAVQPILFLGWTLCYEVFFYIIYGACLIFGARATWFASAAVLFLIALHEIWPEGSVEWRFYTNPILIEFVLGMMLHKAYSAYSTFRNGSNVAAVLLVLLACGAHFFIVTFAGPSLFASSLFAVLLVSGFLLMRMPSGKIWAILVLLGDASYSLYLIHPYTLQLPLKLLGKHLSLPFVTGILAVVTLCTIGISVVLLKFFERPMQALLMRQPKPIEQTVAPAG</sequence>
<protein>
    <submittedName>
        <fullName evidence="3">Acyltransferase</fullName>
    </submittedName>
</protein>
<comment type="caution">
    <text evidence="3">The sequence shown here is derived from an EMBL/GenBank/DDBJ whole genome shotgun (WGS) entry which is preliminary data.</text>
</comment>
<name>A0A329YM22_RHITR</name>
<keyword evidence="1" id="KW-0472">Membrane</keyword>
<dbReference type="GO" id="GO:0016020">
    <property type="term" value="C:membrane"/>
    <property type="evidence" value="ECO:0007669"/>
    <property type="project" value="TreeGrafter"/>
</dbReference>
<reference evidence="3 4" key="1">
    <citation type="submission" date="2018-06" db="EMBL/GenBank/DDBJ databases">
        <title>Whole Genome Sequence of an efficient microsymbiont, Rhizobium tropici.</title>
        <authorList>
            <person name="Srinivasan R."/>
            <person name="Singh H.V."/>
            <person name="Srivastava R."/>
            <person name="Kumari B."/>
            <person name="Radhakrishna A."/>
        </authorList>
    </citation>
    <scope>NUCLEOTIDE SEQUENCE [LARGE SCALE GENOMIC DNA]</scope>
    <source>
        <strain evidence="3 4">IGFRI Rhizo-19</strain>
    </source>
</reference>